<evidence type="ECO:0000313" key="4">
    <source>
        <dbReference type="Proteomes" id="UP000198406"/>
    </source>
</evidence>
<feature type="chain" id="PRO_5013097306" evidence="2">
    <location>
        <begin position="17"/>
        <end position="216"/>
    </location>
</feature>
<proteinExistence type="predicted"/>
<keyword evidence="1" id="KW-0812">Transmembrane</keyword>
<organism evidence="3 4">
    <name type="scientific">Fistulifera solaris</name>
    <name type="common">Oleaginous diatom</name>
    <dbReference type="NCBI Taxonomy" id="1519565"/>
    <lineage>
        <taxon>Eukaryota</taxon>
        <taxon>Sar</taxon>
        <taxon>Stramenopiles</taxon>
        <taxon>Ochrophyta</taxon>
        <taxon>Bacillariophyta</taxon>
        <taxon>Bacillariophyceae</taxon>
        <taxon>Bacillariophycidae</taxon>
        <taxon>Naviculales</taxon>
        <taxon>Naviculaceae</taxon>
        <taxon>Fistulifera</taxon>
    </lineage>
</organism>
<protein>
    <submittedName>
        <fullName evidence="3">Uncharacterized protein</fullName>
    </submittedName>
</protein>
<feature type="transmembrane region" description="Helical" evidence="1">
    <location>
        <begin position="145"/>
        <end position="171"/>
    </location>
</feature>
<reference evidence="3 4" key="1">
    <citation type="journal article" date="2015" name="Plant Cell">
        <title>Oil accumulation by the oleaginous diatom Fistulifera solaris as revealed by the genome and transcriptome.</title>
        <authorList>
            <person name="Tanaka T."/>
            <person name="Maeda Y."/>
            <person name="Veluchamy A."/>
            <person name="Tanaka M."/>
            <person name="Abida H."/>
            <person name="Marechal E."/>
            <person name="Bowler C."/>
            <person name="Muto M."/>
            <person name="Sunaga Y."/>
            <person name="Tanaka M."/>
            <person name="Yoshino T."/>
            <person name="Taniguchi T."/>
            <person name="Fukuda Y."/>
            <person name="Nemoto M."/>
            <person name="Matsumoto M."/>
            <person name="Wong P.S."/>
            <person name="Aburatani S."/>
            <person name="Fujibuchi W."/>
        </authorList>
    </citation>
    <scope>NUCLEOTIDE SEQUENCE [LARGE SCALE GENOMIC DNA]</scope>
    <source>
        <strain evidence="3 4">JPCC DA0580</strain>
    </source>
</reference>
<feature type="transmembrane region" description="Helical" evidence="1">
    <location>
        <begin position="183"/>
        <end position="212"/>
    </location>
</feature>
<comment type="caution">
    <text evidence="3">The sequence shown here is derived from an EMBL/GenBank/DDBJ whole genome shotgun (WGS) entry which is preliminary data.</text>
</comment>
<dbReference type="InParanoid" id="A0A1Z5JM02"/>
<feature type="signal peptide" evidence="2">
    <location>
        <begin position="1"/>
        <end position="16"/>
    </location>
</feature>
<name>A0A1Z5JM02_FISSO</name>
<dbReference type="InterPro" id="IPR009500">
    <property type="entry name" value="DUF1118"/>
</dbReference>
<keyword evidence="1" id="KW-1133">Transmembrane helix</keyword>
<evidence type="ECO:0000256" key="1">
    <source>
        <dbReference type="SAM" id="Phobius"/>
    </source>
</evidence>
<dbReference type="OrthoDB" id="202059at2759"/>
<evidence type="ECO:0000313" key="3">
    <source>
        <dbReference type="EMBL" id="GAX15009.1"/>
    </source>
</evidence>
<sequence>MMKLFVLAVVASLASAYAPARSFVTRPSTRLHESFGFDFAEDTYKNQPIQLGGEANYKQWVNKISDNSMLNRKYNVIRRVRELDLLKATADNGLLSKLEEQGLDLVTIEKLLPLIEELGLLELAGSNQQLLVNLAAPLLVEPAPFLIPLLAGAIAAGPVAFYGASVAVLGLDAYLLSTNAELPFVGLSAGVTLGLVLVPLGAVLAVVGSALASLKK</sequence>
<dbReference type="Pfam" id="PF06549">
    <property type="entry name" value="DUF1118"/>
    <property type="match status" value="1"/>
</dbReference>
<dbReference type="EMBL" id="BDSP01000087">
    <property type="protein sequence ID" value="GAX15009.1"/>
    <property type="molecule type" value="Genomic_DNA"/>
</dbReference>
<gene>
    <name evidence="3" type="ORF">FisN_12Lh295</name>
</gene>
<dbReference type="AlphaFoldDB" id="A0A1Z5JM02"/>
<evidence type="ECO:0000256" key="2">
    <source>
        <dbReference type="SAM" id="SignalP"/>
    </source>
</evidence>
<keyword evidence="4" id="KW-1185">Reference proteome</keyword>
<accession>A0A1Z5JM02</accession>
<keyword evidence="1" id="KW-0472">Membrane</keyword>
<dbReference type="Proteomes" id="UP000198406">
    <property type="component" value="Unassembled WGS sequence"/>
</dbReference>
<keyword evidence="2" id="KW-0732">Signal</keyword>